<dbReference type="EMBL" id="JAKRKC020000001">
    <property type="protein sequence ID" value="MCK2214017.1"/>
    <property type="molecule type" value="Genomic_DNA"/>
</dbReference>
<protein>
    <submittedName>
        <fullName evidence="1">Uncharacterized protein</fullName>
    </submittedName>
</protein>
<evidence type="ECO:0000313" key="2">
    <source>
        <dbReference type="Proteomes" id="UP001317259"/>
    </source>
</evidence>
<organism evidence="1 2">
    <name type="scientific">Actinomadura luzonensis</name>
    <dbReference type="NCBI Taxonomy" id="2805427"/>
    <lineage>
        <taxon>Bacteria</taxon>
        <taxon>Bacillati</taxon>
        <taxon>Actinomycetota</taxon>
        <taxon>Actinomycetes</taxon>
        <taxon>Streptosporangiales</taxon>
        <taxon>Thermomonosporaceae</taxon>
        <taxon>Actinomadura</taxon>
    </lineage>
</organism>
<dbReference type="RefSeq" id="WP_242373351.1">
    <property type="nucleotide sequence ID" value="NZ_JAKRKC020000001.1"/>
</dbReference>
<evidence type="ECO:0000313" key="1">
    <source>
        <dbReference type="EMBL" id="MCK2214017.1"/>
    </source>
</evidence>
<comment type="caution">
    <text evidence="1">The sequence shown here is derived from an EMBL/GenBank/DDBJ whole genome shotgun (WGS) entry which is preliminary data.</text>
</comment>
<name>A0ABT0FNU2_9ACTN</name>
<proteinExistence type="predicted"/>
<keyword evidence="2" id="KW-1185">Reference proteome</keyword>
<accession>A0ABT0FNU2</accession>
<gene>
    <name evidence="1" type="ORF">MF672_009470</name>
</gene>
<reference evidence="1 2" key="1">
    <citation type="submission" date="2022-04" db="EMBL/GenBank/DDBJ databases">
        <title>Genome draft of Actinomadura sp. ATCC 31491.</title>
        <authorList>
            <person name="Shi X."/>
            <person name="Du Y."/>
        </authorList>
    </citation>
    <scope>NUCLEOTIDE SEQUENCE [LARGE SCALE GENOMIC DNA]</scope>
    <source>
        <strain evidence="1 2">ATCC 31491</strain>
    </source>
</reference>
<dbReference type="Proteomes" id="UP001317259">
    <property type="component" value="Unassembled WGS sequence"/>
</dbReference>
<sequence>MNGAGSGLRLVVPGEELRLTPGAAGVVLRILLKAVARVKQPHTVKEQEK</sequence>